<name>A0A6I2FET3_9MICO</name>
<keyword evidence="1" id="KW-0472">Membrane</keyword>
<gene>
    <name evidence="2" type="ORF">GE115_11080</name>
</gene>
<keyword evidence="1" id="KW-1133">Transmembrane helix</keyword>
<sequence>MPGTRWKPPKPVGRGQVAAWIVAMSITALIALLTVVGGLGIAFGHTEHTGATIVGERIDSQPRSTDTCVLTLEYTSAGVAYTVDAGVAWFSCPERYVVGEVVDVRLDPTRPDTPLIAGAEGHVFVRDTAMAVVLGIVPGLAVWAFGLAALRRRRAERVAAAPAAATTIRAP</sequence>
<feature type="transmembrane region" description="Helical" evidence="1">
    <location>
        <begin position="20"/>
        <end position="43"/>
    </location>
</feature>
<evidence type="ECO:0000256" key="1">
    <source>
        <dbReference type="SAM" id="Phobius"/>
    </source>
</evidence>
<keyword evidence="1" id="KW-0812">Transmembrane</keyword>
<feature type="transmembrane region" description="Helical" evidence="1">
    <location>
        <begin position="129"/>
        <end position="150"/>
    </location>
</feature>
<protein>
    <submittedName>
        <fullName evidence="2">DUF3592 domain-containing protein</fullName>
    </submittedName>
</protein>
<dbReference type="Proteomes" id="UP000431080">
    <property type="component" value="Unassembled WGS sequence"/>
</dbReference>
<proteinExistence type="predicted"/>
<dbReference type="EMBL" id="WJIF01000005">
    <property type="protein sequence ID" value="MRG60403.1"/>
    <property type="molecule type" value="Genomic_DNA"/>
</dbReference>
<dbReference type="AlphaFoldDB" id="A0A6I2FET3"/>
<reference evidence="2 3" key="1">
    <citation type="submission" date="2019-10" db="EMBL/GenBank/DDBJ databases">
        <authorList>
            <person name="Nie G."/>
            <person name="Ming H."/>
            <person name="Yi B."/>
        </authorList>
    </citation>
    <scope>NUCLEOTIDE SEQUENCE [LARGE SCALE GENOMIC DNA]</scope>
    <source>
        <strain evidence="2 3">CFH 90414</strain>
    </source>
</reference>
<accession>A0A6I2FET3</accession>
<evidence type="ECO:0000313" key="3">
    <source>
        <dbReference type="Proteomes" id="UP000431080"/>
    </source>
</evidence>
<dbReference type="RefSeq" id="WP_153684842.1">
    <property type="nucleotide sequence ID" value="NZ_WJIF01000005.1"/>
</dbReference>
<evidence type="ECO:0000313" key="2">
    <source>
        <dbReference type="EMBL" id="MRG60403.1"/>
    </source>
</evidence>
<comment type="caution">
    <text evidence="2">The sequence shown here is derived from an EMBL/GenBank/DDBJ whole genome shotgun (WGS) entry which is preliminary data.</text>
</comment>
<keyword evidence="3" id="KW-1185">Reference proteome</keyword>
<organism evidence="2 3">
    <name type="scientific">Agromyces agglutinans</name>
    <dbReference type="NCBI Taxonomy" id="2662258"/>
    <lineage>
        <taxon>Bacteria</taxon>
        <taxon>Bacillati</taxon>
        <taxon>Actinomycetota</taxon>
        <taxon>Actinomycetes</taxon>
        <taxon>Micrococcales</taxon>
        <taxon>Microbacteriaceae</taxon>
        <taxon>Agromyces</taxon>
    </lineage>
</organism>